<dbReference type="InterPro" id="IPR011990">
    <property type="entry name" value="TPR-like_helical_dom_sf"/>
</dbReference>
<dbReference type="STRING" id="231916.A0A409XXE1"/>
<dbReference type="Gene3D" id="1.25.40.10">
    <property type="entry name" value="Tetratricopeptide repeat domain"/>
    <property type="match status" value="4"/>
</dbReference>
<evidence type="ECO:0000313" key="1">
    <source>
        <dbReference type="EMBL" id="PPQ95393.1"/>
    </source>
</evidence>
<dbReference type="PANTHER" id="PTHR19959">
    <property type="entry name" value="KINESIN LIGHT CHAIN"/>
    <property type="match status" value="1"/>
</dbReference>
<dbReference type="Proteomes" id="UP000284706">
    <property type="component" value="Unassembled WGS sequence"/>
</dbReference>
<dbReference type="SUPFAM" id="SSF48452">
    <property type="entry name" value="TPR-like"/>
    <property type="match status" value="2"/>
</dbReference>
<dbReference type="SMART" id="SM00028">
    <property type="entry name" value="TPR"/>
    <property type="match status" value="5"/>
</dbReference>
<proteinExistence type="predicted"/>
<dbReference type="Pfam" id="PF13424">
    <property type="entry name" value="TPR_12"/>
    <property type="match status" value="1"/>
</dbReference>
<comment type="caution">
    <text evidence="1">The sequence shown here is derived from an EMBL/GenBank/DDBJ whole genome shotgun (WGS) entry which is preliminary data.</text>
</comment>
<organism evidence="1 2">
    <name type="scientific">Gymnopilus dilepis</name>
    <dbReference type="NCBI Taxonomy" id="231916"/>
    <lineage>
        <taxon>Eukaryota</taxon>
        <taxon>Fungi</taxon>
        <taxon>Dikarya</taxon>
        <taxon>Basidiomycota</taxon>
        <taxon>Agaricomycotina</taxon>
        <taxon>Agaricomycetes</taxon>
        <taxon>Agaricomycetidae</taxon>
        <taxon>Agaricales</taxon>
        <taxon>Agaricineae</taxon>
        <taxon>Hymenogastraceae</taxon>
        <taxon>Gymnopilus</taxon>
    </lineage>
</organism>
<evidence type="ECO:0000313" key="2">
    <source>
        <dbReference type="Proteomes" id="UP000284706"/>
    </source>
</evidence>
<dbReference type="PANTHER" id="PTHR19959:SF119">
    <property type="entry name" value="FUNGAL LIPASE-LIKE DOMAIN-CONTAINING PROTEIN"/>
    <property type="match status" value="1"/>
</dbReference>
<protein>
    <recommendedName>
        <fullName evidence="3">MalT-like TPR region domain-containing protein</fullName>
    </recommendedName>
</protein>
<dbReference type="OrthoDB" id="2978551at2759"/>
<dbReference type="EMBL" id="NHYE01001427">
    <property type="protein sequence ID" value="PPQ95393.1"/>
    <property type="molecule type" value="Genomic_DNA"/>
</dbReference>
<keyword evidence="2" id="KW-1185">Reference proteome</keyword>
<dbReference type="Pfam" id="PF13181">
    <property type="entry name" value="TPR_8"/>
    <property type="match status" value="2"/>
</dbReference>
<evidence type="ECO:0008006" key="3">
    <source>
        <dbReference type="Google" id="ProtNLM"/>
    </source>
</evidence>
<dbReference type="InParanoid" id="A0A409XXE1"/>
<sequence>MADLAVTLSSPQGTSRPPLALPLKDVVELARKIDRLLAKDFPDAQSIATEVLDSIEEVKDFCDQHYTVLDGSLEAKKIIFDLLREMKFAYDETRAFLNSSNSRKAKASISAWKDSSKIEASLSQLRNRVNKYHTQIMMFAIVGADNQIFVAGQSNARALAAIQQQISSSWVTDDRIVSFLGSNAGALTHLPPSIKTFYVADSYIRMQISTIDEQLSELSSEGSYPVEEPIEAYLLPYQPVIVSHSTEDGATLRQDVIAKIQEIQELVRNDSSTLSIQTGAWEMVNLCTALFSLDMFEEAATMGLWTVSLFRTLVSTDAEVYSPYLSHSLRHLSWFYAKIDNLDGAEKAIEEAGRISRRLYKTGTELELRAQIVPVLTMAAYVASLRGNHGRALEHAEEGVQIFELLIDENKPANSPTDIQLIRTEEEWAEALVNFPDQSICNYSRALQQVSTSLQDNGRIADAVAAQMKATTVMSFISRYYPDGALEPELGDMLYRLSHQDFHDVIPYDEALEYSKQAVEIYRRLSEKNSQRYARPLCNALWEQANILGKLERYDAALGVWKETANLAKDIMSDQLYHANALEQVSWSFRRLKRHDEAAETRSESVKVYHSVLNASSVTEAHAYYDLAVDFQLAERFPEAIEAAEMALTQYRALAFSEPDKYTKNVAKGLNNLTGILISAKDMDRAFNEGHEALKLYTKLIEEDDSILTDYLRCLSLNSLVSLVSENHTKSLERIVDVLRHSREVVERFPTKPEEDSVLVRAVRNHSQVLSNMSKLDEASVVIQEALQWYEKNPPTHPKPAQQYMECLIDVGSFLDNQGFTEQALVPITKSVEVGRQFQDNSAVASLIVGAMHRRAQLFLELGQFEEGVKASEEAIKLARETTLENIADFIGCLQVQSMAYKYTGRIEEAITVINEAIDLCHGEKLAELTKTRGVLLLHLPQCLQQLSGNIAVAGREAEALPIGQEAVDMSLELKGKHVTLPWTEIEPVYMAAQYNLCIRLAANSQLEKALDLVVRCREYSYERSKSRKGILTFYACIVRAEAILFCAAGRHEEGIKARSTLEELMKRLWTEDPNLAKLVEIEVDADKALPSWVELVKTLDLQCHHQDND</sequence>
<accession>A0A409XXE1</accession>
<reference evidence="1 2" key="1">
    <citation type="journal article" date="2018" name="Evol. Lett.">
        <title>Horizontal gene cluster transfer increased hallucinogenic mushroom diversity.</title>
        <authorList>
            <person name="Reynolds H.T."/>
            <person name="Vijayakumar V."/>
            <person name="Gluck-Thaler E."/>
            <person name="Korotkin H.B."/>
            <person name="Matheny P.B."/>
            <person name="Slot J.C."/>
        </authorList>
    </citation>
    <scope>NUCLEOTIDE SEQUENCE [LARGE SCALE GENOMIC DNA]</scope>
    <source>
        <strain evidence="1 2">SRW20</strain>
    </source>
</reference>
<dbReference type="InterPro" id="IPR019734">
    <property type="entry name" value="TPR_rpt"/>
</dbReference>
<gene>
    <name evidence="1" type="ORF">CVT26_008239</name>
</gene>
<dbReference type="AlphaFoldDB" id="A0A409XXE1"/>
<name>A0A409XXE1_9AGAR</name>